<dbReference type="Proteomes" id="UP000886889">
    <property type="component" value="Unassembled WGS sequence"/>
</dbReference>
<gene>
    <name evidence="2" type="ORF">IAC80_03215</name>
</gene>
<dbReference type="EMBL" id="DVOS01000033">
    <property type="protein sequence ID" value="HIV22930.1"/>
    <property type="molecule type" value="Genomic_DNA"/>
</dbReference>
<feature type="region of interest" description="Disordered" evidence="1">
    <location>
        <begin position="37"/>
        <end position="59"/>
    </location>
</feature>
<proteinExistence type="predicted"/>
<protein>
    <submittedName>
        <fullName evidence="2">Stage III sporulation protein AG</fullName>
    </submittedName>
</protein>
<sequence length="183" mass="19905">MEKTQNSGKWKKPKKDQILIGILAGILLLVIALPQNDSRQETEEEGSPAENSQTLQTDPVAAMERQLEDILGQAEGVGRVKVMLTVSSLGTKTVEKDKSVQEENSQTSEEGNQVTRTEETTVYTRDSQGNEVPFVTEETPPRIEGVLVAAQGAGDMAVAESITEAAEVLFGVEVHKIKIMKLN</sequence>
<evidence type="ECO:0000313" key="2">
    <source>
        <dbReference type="EMBL" id="HIV22930.1"/>
    </source>
</evidence>
<accession>A0A9D1T830</accession>
<evidence type="ECO:0000313" key="3">
    <source>
        <dbReference type="Proteomes" id="UP000886889"/>
    </source>
</evidence>
<dbReference type="AlphaFoldDB" id="A0A9D1T830"/>
<organism evidence="2 3">
    <name type="scientific">Candidatus Merdiplasma excrementigallinarum</name>
    <dbReference type="NCBI Taxonomy" id="2840864"/>
    <lineage>
        <taxon>Bacteria</taxon>
        <taxon>Bacillati</taxon>
        <taxon>Bacillota</taxon>
        <taxon>Clostridia</taxon>
        <taxon>Lachnospirales</taxon>
        <taxon>Lachnospiraceae</taxon>
        <taxon>Lachnospiraceae incertae sedis</taxon>
        <taxon>Candidatus Merdiplasma</taxon>
    </lineage>
</organism>
<evidence type="ECO:0000256" key="1">
    <source>
        <dbReference type="SAM" id="MobiDB-lite"/>
    </source>
</evidence>
<name>A0A9D1T830_9FIRM</name>
<feature type="compositionally biased region" description="Polar residues" evidence="1">
    <location>
        <begin position="102"/>
        <end position="113"/>
    </location>
</feature>
<reference evidence="2" key="2">
    <citation type="journal article" date="2021" name="PeerJ">
        <title>Extensive microbial diversity within the chicken gut microbiome revealed by metagenomics and culture.</title>
        <authorList>
            <person name="Gilroy R."/>
            <person name="Ravi A."/>
            <person name="Getino M."/>
            <person name="Pursley I."/>
            <person name="Horton D.L."/>
            <person name="Alikhan N.F."/>
            <person name="Baker D."/>
            <person name="Gharbi K."/>
            <person name="Hall N."/>
            <person name="Watson M."/>
            <person name="Adriaenssens E.M."/>
            <person name="Foster-Nyarko E."/>
            <person name="Jarju S."/>
            <person name="Secka A."/>
            <person name="Antonio M."/>
            <person name="Oren A."/>
            <person name="Chaudhuri R.R."/>
            <person name="La Ragione R."/>
            <person name="Hildebrand F."/>
            <person name="Pallen M.J."/>
        </authorList>
    </citation>
    <scope>NUCLEOTIDE SEQUENCE</scope>
    <source>
        <strain evidence="2">ChiBcec6-7307</strain>
    </source>
</reference>
<reference evidence="2" key="1">
    <citation type="submission" date="2020-10" db="EMBL/GenBank/DDBJ databases">
        <authorList>
            <person name="Gilroy R."/>
        </authorList>
    </citation>
    <scope>NUCLEOTIDE SEQUENCE</scope>
    <source>
        <strain evidence="2">ChiBcec6-7307</strain>
    </source>
</reference>
<comment type="caution">
    <text evidence="2">The sequence shown here is derived from an EMBL/GenBank/DDBJ whole genome shotgun (WGS) entry which is preliminary data.</text>
</comment>
<feature type="region of interest" description="Disordered" evidence="1">
    <location>
        <begin position="93"/>
        <end position="121"/>
    </location>
</feature>